<evidence type="ECO:0000259" key="7">
    <source>
        <dbReference type="PROSITE" id="PS51085"/>
    </source>
</evidence>
<dbReference type="Gene3D" id="3.10.20.30">
    <property type="match status" value="1"/>
</dbReference>
<dbReference type="InterPro" id="IPR051312">
    <property type="entry name" value="Diverse_Substr_Oxidored"/>
</dbReference>
<dbReference type="InterPro" id="IPR006058">
    <property type="entry name" value="2Fe2S_fd_BS"/>
</dbReference>
<dbReference type="InterPro" id="IPR036010">
    <property type="entry name" value="2Fe-2S_ferredoxin-like_sf"/>
</dbReference>
<evidence type="ECO:0000256" key="4">
    <source>
        <dbReference type="ARBA" id="ARBA00023002"/>
    </source>
</evidence>
<evidence type="ECO:0000313" key="10">
    <source>
        <dbReference type="Proteomes" id="UP001199642"/>
    </source>
</evidence>
<evidence type="ECO:0000256" key="5">
    <source>
        <dbReference type="ARBA" id="ARBA00023004"/>
    </source>
</evidence>
<evidence type="ECO:0000259" key="8">
    <source>
        <dbReference type="PROSITE" id="PS51387"/>
    </source>
</evidence>
<dbReference type="InterPro" id="IPR016169">
    <property type="entry name" value="FAD-bd_PCMH_sub2"/>
</dbReference>
<dbReference type="InterPro" id="IPR005107">
    <property type="entry name" value="CO_DH_flav_C"/>
</dbReference>
<organism evidence="9 10">
    <name type="scientific">Microbacterium resistens</name>
    <dbReference type="NCBI Taxonomy" id="156977"/>
    <lineage>
        <taxon>Bacteria</taxon>
        <taxon>Bacillati</taxon>
        <taxon>Actinomycetota</taxon>
        <taxon>Actinomycetes</taxon>
        <taxon>Micrococcales</taxon>
        <taxon>Microbacteriaceae</taxon>
        <taxon>Microbacterium</taxon>
    </lineage>
</organism>
<keyword evidence="2" id="KW-0479">Metal-binding</keyword>
<dbReference type="SMART" id="SM01092">
    <property type="entry name" value="CO_deh_flav_C"/>
    <property type="match status" value="1"/>
</dbReference>
<name>A0ABY3RQX8_9MICO</name>
<dbReference type="Pfam" id="PF03450">
    <property type="entry name" value="CO_deh_flav_C"/>
    <property type="match status" value="1"/>
</dbReference>
<sequence>MTDTDVTLTVNGTSRPLGGTPAHTTALDWLRDTGLSGSKEGCAEGECGACAMLLATPTPDGGTAWTPVNACLVPVYALNGQEIVTAEGLGSPEDLHPVQEKLAEAGGSQCGYCTPGFACSMAGEYYRADRAPIDASAPAHDEDCPAHDAEHGPNGFDLHALSGNLCRCTGYRPIRDAAYSLGSPADSDPLRQRLQEPAPSAIPTDAVVDGARFVRPATLAETLRLLHDEPDALLVAGSTDWGVEVNIRGRRAPLVVAIEQLDELRTLSIEDDVVEIGAALSLSEVEKRLDGRIPLLAQLFPQFASRLIRNRGTFGGNLGTGSPIGDTPPALLALGARVVLASVAGEREVDLAEYFTGYRQTVRAADELIRAIRIPLPLAGLTAFHKIAKRRFDDISSVAVAFALDVDDDGIVTAARIGLGGVAATPLRARATEEALIGQPWNVATVRTASEILKNEGTPMSDHRASADYRSLMLGSALLKLYSTTQRPQAEGIDSKEVPA</sequence>
<dbReference type="EMBL" id="CP082781">
    <property type="protein sequence ID" value="UGS26518.1"/>
    <property type="molecule type" value="Genomic_DNA"/>
</dbReference>
<keyword evidence="5" id="KW-0408">Iron</keyword>
<dbReference type="PANTHER" id="PTHR42659">
    <property type="entry name" value="XANTHINE DEHYDROGENASE SUBUNIT C-RELATED"/>
    <property type="match status" value="1"/>
</dbReference>
<dbReference type="InterPro" id="IPR001041">
    <property type="entry name" value="2Fe-2S_ferredoxin-type"/>
</dbReference>
<dbReference type="SUPFAM" id="SSF56176">
    <property type="entry name" value="FAD-binding/transporter-associated domain-like"/>
    <property type="match status" value="1"/>
</dbReference>
<keyword evidence="4" id="KW-0560">Oxidoreductase</keyword>
<dbReference type="PIRSF" id="PIRSF036557">
    <property type="entry name" value="XdhA_RC"/>
    <property type="match status" value="1"/>
</dbReference>
<dbReference type="PANTHER" id="PTHR42659:SF2">
    <property type="entry name" value="XANTHINE DEHYDROGENASE SUBUNIT C-RELATED"/>
    <property type="match status" value="1"/>
</dbReference>
<dbReference type="RefSeq" id="WP_067248601.1">
    <property type="nucleotide sequence ID" value="NZ_CP082781.1"/>
</dbReference>
<dbReference type="PROSITE" id="PS51085">
    <property type="entry name" value="2FE2S_FER_2"/>
    <property type="match status" value="1"/>
</dbReference>
<evidence type="ECO:0000256" key="3">
    <source>
        <dbReference type="ARBA" id="ARBA00022827"/>
    </source>
</evidence>
<dbReference type="InterPro" id="IPR002346">
    <property type="entry name" value="Mopterin_DH_FAD-bd"/>
</dbReference>
<dbReference type="PROSITE" id="PS00197">
    <property type="entry name" value="2FE2S_FER_1"/>
    <property type="match status" value="1"/>
</dbReference>
<feature type="compositionally biased region" description="Polar residues" evidence="6">
    <location>
        <begin position="1"/>
        <end position="14"/>
    </location>
</feature>
<dbReference type="PROSITE" id="PS51387">
    <property type="entry name" value="FAD_PCMH"/>
    <property type="match status" value="1"/>
</dbReference>
<dbReference type="Gene3D" id="3.30.390.50">
    <property type="entry name" value="CO dehydrogenase flavoprotein, C-terminal domain"/>
    <property type="match status" value="1"/>
</dbReference>
<evidence type="ECO:0000256" key="6">
    <source>
        <dbReference type="SAM" id="MobiDB-lite"/>
    </source>
</evidence>
<dbReference type="InterPro" id="IPR012175">
    <property type="entry name" value="Xanth_DH_ssu_bac"/>
</dbReference>
<keyword evidence="10" id="KW-1185">Reference proteome</keyword>
<gene>
    <name evidence="9" type="ORF">K8F61_18170</name>
</gene>
<dbReference type="Gene3D" id="3.30.465.10">
    <property type="match status" value="1"/>
</dbReference>
<dbReference type="Gene3D" id="1.10.150.120">
    <property type="entry name" value="[2Fe-2S]-binding domain"/>
    <property type="match status" value="1"/>
</dbReference>
<dbReference type="Pfam" id="PF00941">
    <property type="entry name" value="FAD_binding_5"/>
    <property type="match status" value="1"/>
</dbReference>
<dbReference type="InterPro" id="IPR016167">
    <property type="entry name" value="FAD-bd_PCMH_sub1"/>
</dbReference>
<dbReference type="SUPFAM" id="SSF54292">
    <property type="entry name" value="2Fe-2S ferredoxin-like"/>
    <property type="match status" value="1"/>
</dbReference>
<keyword evidence="1" id="KW-0285">Flavoprotein</keyword>
<accession>A0ABY3RQX8</accession>
<feature type="domain" description="2Fe-2S ferredoxin-type" evidence="7">
    <location>
        <begin position="4"/>
        <end position="89"/>
    </location>
</feature>
<feature type="domain" description="FAD-binding PCMH-type" evidence="8">
    <location>
        <begin position="206"/>
        <end position="379"/>
    </location>
</feature>
<evidence type="ECO:0000256" key="1">
    <source>
        <dbReference type="ARBA" id="ARBA00022630"/>
    </source>
</evidence>
<dbReference type="InterPro" id="IPR002888">
    <property type="entry name" value="2Fe-2S-bd"/>
</dbReference>
<dbReference type="Gene3D" id="3.30.43.10">
    <property type="entry name" value="Uridine Diphospho-n-acetylenolpyruvylglucosamine Reductase, domain 2"/>
    <property type="match status" value="1"/>
</dbReference>
<feature type="region of interest" description="Disordered" evidence="6">
    <location>
        <begin position="1"/>
        <end position="22"/>
    </location>
</feature>
<keyword evidence="3" id="KW-0274">FAD</keyword>
<dbReference type="InterPro" id="IPR036318">
    <property type="entry name" value="FAD-bd_PCMH-like_sf"/>
</dbReference>
<dbReference type="InterPro" id="IPR012675">
    <property type="entry name" value="Beta-grasp_dom_sf"/>
</dbReference>
<dbReference type="Proteomes" id="UP001199642">
    <property type="component" value="Chromosome"/>
</dbReference>
<dbReference type="SUPFAM" id="SSF55447">
    <property type="entry name" value="CO dehydrogenase flavoprotein C-terminal domain-like"/>
    <property type="match status" value="1"/>
</dbReference>
<proteinExistence type="predicted"/>
<dbReference type="Pfam" id="PF01799">
    <property type="entry name" value="Fer2_2"/>
    <property type="match status" value="1"/>
</dbReference>
<evidence type="ECO:0000313" key="9">
    <source>
        <dbReference type="EMBL" id="UGS26518.1"/>
    </source>
</evidence>
<evidence type="ECO:0000256" key="2">
    <source>
        <dbReference type="ARBA" id="ARBA00022723"/>
    </source>
</evidence>
<dbReference type="InterPro" id="IPR036884">
    <property type="entry name" value="2Fe-2S-bd_dom_sf"/>
</dbReference>
<reference evidence="9 10" key="1">
    <citation type="submission" date="2023-01" db="EMBL/GenBank/DDBJ databases">
        <title>Characterization of estradiol degrading bacteria Microbacterium sp. MZT7 and reveal degrading genes through genome analysis.</title>
        <authorList>
            <person name="Hao P."/>
            <person name="Gao Y."/>
        </authorList>
    </citation>
    <scope>NUCLEOTIDE SEQUENCE [LARGE SCALE GENOMIC DNA]</scope>
    <source>
        <strain evidence="9 10">MZT7</strain>
    </source>
</reference>
<dbReference type="InterPro" id="IPR016166">
    <property type="entry name" value="FAD-bd_PCMH"/>
</dbReference>
<dbReference type="SUPFAM" id="SSF47741">
    <property type="entry name" value="CO dehydrogenase ISP C-domain like"/>
    <property type="match status" value="1"/>
</dbReference>
<dbReference type="InterPro" id="IPR036683">
    <property type="entry name" value="CO_DH_flav_C_dom_sf"/>
</dbReference>
<protein>
    <submittedName>
        <fullName evidence="9">FAD binding domain-containing protein</fullName>
    </submittedName>
</protein>